<organism evidence="1 2">
    <name type="scientific">Glaciecola punicea ACAM 611</name>
    <dbReference type="NCBI Taxonomy" id="1121923"/>
    <lineage>
        <taxon>Bacteria</taxon>
        <taxon>Pseudomonadati</taxon>
        <taxon>Pseudomonadota</taxon>
        <taxon>Gammaproteobacteria</taxon>
        <taxon>Alteromonadales</taxon>
        <taxon>Alteromonadaceae</taxon>
        <taxon>Glaciecola</taxon>
    </lineage>
</organism>
<dbReference type="AlphaFoldDB" id="H5T7H4"/>
<keyword evidence="2" id="KW-1185">Reference proteome</keyword>
<proteinExistence type="predicted"/>
<sequence>MEYVLPQIDACNCGLGPSCLFTYKSRKIKVQKAEINDI</sequence>
<reference evidence="1 2" key="2">
    <citation type="journal article" date="2017" name="Antonie Van Leeuwenhoek">
        <title>Rhizobium rhizosphaerae sp. nov., a novel species isolated from rice rhizosphere.</title>
        <authorList>
            <person name="Zhao J.J."/>
            <person name="Zhang J."/>
            <person name="Zhang R.J."/>
            <person name="Zhang C.W."/>
            <person name="Yin H.Q."/>
            <person name="Zhang X.X."/>
        </authorList>
    </citation>
    <scope>NUCLEOTIDE SEQUENCE [LARGE SCALE GENOMIC DNA]</scope>
    <source>
        <strain evidence="1 2">ACAM 611</strain>
    </source>
</reference>
<name>H5T7H4_9ALTE</name>
<accession>H5T7H4</accession>
<evidence type="ECO:0000313" key="1">
    <source>
        <dbReference type="EMBL" id="GAB54251.1"/>
    </source>
</evidence>
<reference evidence="1 2" key="1">
    <citation type="journal article" date="2012" name="J. Bacteriol.">
        <title>Genome sequence of proteorhodopsin-containing sea ice bacterium Glaciecola punicea ACAM 611T.</title>
        <authorList>
            <person name="Qin Q.-L."/>
            <person name="Xie B.-B."/>
            <person name="Shu Y.-L."/>
            <person name="Rong J.-C."/>
            <person name="Zhao D.-L."/>
            <person name="Zhang X.-Y."/>
            <person name="Chen X.-L."/>
            <person name="Zhou B.-C."/>
            <person name="Zhanga Y.-Z."/>
        </authorList>
    </citation>
    <scope>NUCLEOTIDE SEQUENCE [LARGE SCALE GENOMIC DNA]</scope>
    <source>
        <strain evidence="1 2">ACAM 611</strain>
    </source>
</reference>
<dbReference type="EMBL" id="BAET01000002">
    <property type="protein sequence ID" value="GAB54251.1"/>
    <property type="molecule type" value="Genomic_DNA"/>
</dbReference>
<comment type="caution">
    <text evidence="1">The sequence shown here is derived from an EMBL/GenBank/DDBJ whole genome shotgun (WGS) entry which is preliminary data.</text>
</comment>
<evidence type="ECO:0000313" key="2">
    <source>
        <dbReference type="Proteomes" id="UP000053586"/>
    </source>
</evidence>
<protein>
    <submittedName>
        <fullName evidence="1">Uncharacterized protein</fullName>
    </submittedName>
</protein>
<gene>
    <name evidence="1" type="ORF">GPUN_0097</name>
</gene>
<dbReference type="Proteomes" id="UP000053586">
    <property type="component" value="Unassembled WGS sequence"/>
</dbReference>